<evidence type="ECO:0008006" key="3">
    <source>
        <dbReference type="Google" id="ProtNLM"/>
    </source>
</evidence>
<dbReference type="AlphaFoldDB" id="A0A2M7QF55"/>
<proteinExistence type="predicted"/>
<protein>
    <recommendedName>
        <fullName evidence="3">YokE-like PH domain-containing protein</fullName>
    </recommendedName>
</protein>
<dbReference type="EMBL" id="PFLF01000010">
    <property type="protein sequence ID" value="PIY69488.1"/>
    <property type="molecule type" value="Genomic_DNA"/>
</dbReference>
<comment type="caution">
    <text evidence="1">The sequence shown here is derived from an EMBL/GenBank/DDBJ whole genome shotgun (WGS) entry which is preliminary data.</text>
</comment>
<reference evidence="2" key="1">
    <citation type="submission" date="2017-09" db="EMBL/GenBank/DDBJ databases">
        <title>Depth-based differentiation of microbial function through sediment-hosted aquifers and enrichment of novel symbionts in the deep terrestrial subsurface.</title>
        <authorList>
            <person name="Probst A.J."/>
            <person name="Ladd B."/>
            <person name="Jarett J.K."/>
            <person name="Geller-Mcgrath D.E."/>
            <person name="Sieber C.M.K."/>
            <person name="Emerson J.B."/>
            <person name="Anantharaman K."/>
            <person name="Thomas B.C."/>
            <person name="Malmstrom R."/>
            <person name="Stieglmeier M."/>
            <person name="Klingl A."/>
            <person name="Woyke T."/>
            <person name="Ryan C.M."/>
            <person name="Banfield J.F."/>
        </authorList>
    </citation>
    <scope>NUCLEOTIDE SEQUENCE [LARGE SCALE GENOMIC DNA]</scope>
</reference>
<evidence type="ECO:0000313" key="1">
    <source>
        <dbReference type="EMBL" id="PIY69488.1"/>
    </source>
</evidence>
<organism evidence="1 2">
    <name type="scientific">Candidatus Roizmanbacteria bacterium CG_4_10_14_0_8_um_filter_39_9</name>
    <dbReference type="NCBI Taxonomy" id="1974829"/>
    <lineage>
        <taxon>Bacteria</taxon>
        <taxon>Candidatus Roizmaniibacteriota</taxon>
    </lineage>
</organism>
<name>A0A2M7QF55_9BACT</name>
<accession>A0A2M7QF55</accession>
<dbReference type="Proteomes" id="UP000230108">
    <property type="component" value="Unassembled WGS sequence"/>
</dbReference>
<gene>
    <name evidence="1" type="ORF">COY90_00350</name>
</gene>
<evidence type="ECO:0000313" key="2">
    <source>
        <dbReference type="Proteomes" id="UP000230108"/>
    </source>
</evidence>
<sequence>MDIKINNQRRNVAVIPAVQEQVAGISQRKEAILLIDKNKRLDKKLVENLVKKSNRILAAISSHQFPFDFFPDTINIEEGRITVITRSFFLSSEVHSVDIKDISNVFINMAPFFAQLVIVSKTFSRNEIRIKYLRKKEAIFARRIIEGLRIFAGKQIDTSSYTKEELVAKLEELSTTDIVT</sequence>